<keyword evidence="2" id="KW-1185">Reference proteome</keyword>
<accession>A0A4R2GJ42</accession>
<reference evidence="1 2" key="1">
    <citation type="submission" date="2019-03" db="EMBL/GenBank/DDBJ databases">
        <title>Genomic Encyclopedia of Type Strains, Phase IV (KMG-IV): sequencing the most valuable type-strain genomes for metagenomic binning, comparative biology and taxonomic classification.</title>
        <authorList>
            <person name="Goeker M."/>
        </authorList>
    </citation>
    <scope>NUCLEOTIDE SEQUENCE [LARGE SCALE GENOMIC DNA]</scope>
    <source>
        <strain evidence="1 2">DSM 24179</strain>
    </source>
</reference>
<evidence type="ECO:0000313" key="1">
    <source>
        <dbReference type="EMBL" id="TCO08332.1"/>
    </source>
</evidence>
<dbReference type="EMBL" id="SLWK01000005">
    <property type="protein sequence ID" value="TCO08332.1"/>
    <property type="molecule type" value="Genomic_DNA"/>
</dbReference>
<name>A0A4R2GJ42_9BACT</name>
<dbReference type="AlphaFoldDB" id="A0A4R2GJ42"/>
<protein>
    <submittedName>
        <fullName evidence="1">Uncharacterized protein</fullName>
    </submittedName>
</protein>
<proteinExistence type="predicted"/>
<dbReference type="Proteomes" id="UP000295221">
    <property type="component" value="Unassembled WGS sequence"/>
</dbReference>
<gene>
    <name evidence="1" type="ORF">EV194_105136</name>
</gene>
<organism evidence="1 2">
    <name type="scientific">Natronoflexus pectinivorans</name>
    <dbReference type="NCBI Taxonomy" id="682526"/>
    <lineage>
        <taxon>Bacteria</taxon>
        <taxon>Pseudomonadati</taxon>
        <taxon>Bacteroidota</taxon>
        <taxon>Bacteroidia</taxon>
        <taxon>Marinilabiliales</taxon>
        <taxon>Marinilabiliaceae</taxon>
        <taxon>Natronoflexus</taxon>
    </lineage>
</organism>
<comment type="caution">
    <text evidence="1">The sequence shown here is derived from an EMBL/GenBank/DDBJ whole genome shotgun (WGS) entry which is preliminary data.</text>
</comment>
<evidence type="ECO:0000313" key="2">
    <source>
        <dbReference type="Proteomes" id="UP000295221"/>
    </source>
</evidence>
<sequence>MLGFKKLLLIRLETWNTQKDGKQRTELNDSQARSENKLHSLFNASLFAIFNQYYENKSLVKHTKKITRFIFYV</sequence>